<feature type="compositionally biased region" description="Acidic residues" evidence="1">
    <location>
        <begin position="334"/>
        <end position="346"/>
    </location>
</feature>
<feature type="chain" id="PRO_5043665363" evidence="2">
    <location>
        <begin position="21"/>
        <end position="360"/>
    </location>
</feature>
<keyword evidence="2" id="KW-0732">Signal</keyword>
<evidence type="ECO:0000256" key="2">
    <source>
        <dbReference type="SAM" id="SignalP"/>
    </source>
</evidence>
<gene>
    <name evidence="3" type="ORF">O3M35_009811</name>
</gene>
<name>A0AAW1D6Z9_9HEMI</name>
<protein>
    <submittedName>
        <fullName evidence="3">Uncharacterized protein</fullName>
    </submittedName>
</protein>
<accession>A0AAW1D6Z9</accession>
<feature type="compositionally biased region" description="Polar residues" evidence="1">
    <location>
        <begin position="301"/>
        <end position="323"/>
    </location>
</feature>
<organism evidence="3 4">
    <name type="scientific">Rhynocoris fuscipes</name>
    <dbReference type="NCBI Taxonomy" id="488301"/>
    <lineage>
        <taxon>Eukaryota</taxon>
        <taxon>Metazoa</taxon>
        <taxon>Ecdysozoa</taxon>
        <taxon>Arthropoda</taxon>
        <taxon>Hexapoda</taxon>
        <taxon>Insecta</taxon>
        <taxon>Pterygota</taxon>
        <taxon>Neoptera</taxon>
        <taxon>Paraneoptera</taxon>
        <taxon>Hemiptera</taxon>
        <taxon>Heteroptera</taxon>
        <taxon>Panheteroptera</taxon>
        <taxon>Cimicomorpha</taxon>
        <taxon>Reduviidae</taxon>
        <taxon>Harpactorinae</taxon>
        <taxon>Harpactorini</taxon>
        <taxon>Rhynocoris</taxon>
    </lineage>
</organism>
<dbReference type="AlphaFoldDB" id="A0AAW1D6Z9"/>
<reference evidence="3 4" key="1">
    <citation type="submission" date="2022-12" db="EMBL/GenBank/DDBJ databases">
        <title>Chromosome-level genome assembly of true bugs.</title>
        <authorList>
            <person name="Ma L."/>
            <person name="Li H."/>
        </authorList>
    </citation>
    <scope>NUCLEOTIDE SEQUENCE [LARGE SCALE GENOMIC DNA]</scope>
    <source>
        <strain evidence="3">Lab_2022b</strain>
    </source>
</reference>
<feature type="signal peptide" evidence="2">
    <location>
        <begin position="1"/>
        <end position="20"/>
    </location>
</feature>
<comment type="caution">
    <text evidence="3">The sequence shown here is derived from an EMBL/GenBank/DDBJ whole genome shotgun (WGS) entry which is preliminary data.</text>
</comment>
<dbReference type="Proteomes" id="UP001461498">
    <property type="component" value="Unassembled WGS sequence"/>
</dbReference>
<feature type="compositionally biased region" description="Basic and acidic residues" evidence="1">
    <location>
        <begin position="272"/>
        <end position="283"/>
    </location>
</feature>
<keyword evidence="4" id="KW-1185">Reference proteome</keyword>
<evidence type="ECO:0000313" key="3">
    <source>
        <dbReference type="EMBL" id="KAK9505838.1"/>
    </source>
</evidence>
<proteinExistence type="predicted"/>
<feature type="compositionally biased region" description="Basic and acidic residues" evidence="1">
    <location>
        <begin position="123"/>
        <end position="170"/>
    </location>
</feature>
<feature type="region of interest" description="Disordered" evidence="1">
    <location>
        <begin position="99"/>
        <end position="360"/>
    </location>
</feature>
<dbReference type="EMBL" id="JAPXFL010000006">
    <property type="protein sequence ID" value="KAK9505838.1"/>
    <property type="molecule type" value="Genomic_DNA"/>
</dbReference>
<sequence length="360" mass="39518">MNTIVYFLTSLLFAVGWTESRSITPLAVSLDGNDGIEPLEGLSELFADIIEYTPGPEQDKVTVKPTPKPTIDYSNRQPVVEEEIKKVNAYVVCGGNGLSCDHDRRGDQPESTASDSPTVENNDSEKGVTENVDSEKEITDKAEQVADDGSEKVTEKEAERVTEDGPEKVTEQGAEQVTDEGPEKVTEEGAEDEEKTATESNSGDILPTTEDEEADDNDDVDDEETTTKENIEEEEILTNLNDEAKQSETNNLGNNIISTPVEDAIQAITEKPVNDKEISPAKEEELENNKNSPPELKPEQSPINTETNNENSPSQKKPLSNNNSDRKGHHKDSDENDSDSDSDSDSSEEHKDKSDEDESD</sequence>
<evidence type="ECO:0000313" key="4">
    <source>
        <dbReference type="Proteomes" id="UP001461498"/>
    </source>
</evidence>
<feature type="compositionally biased region" description="Polar residues" evidence="1">
    <location>
        <begin position="247"/>
        <end position="258"/>
    </location>
</feature>
<evidence type="ECO:0000256" key="1">
    <source>
        <dbReference type="SAM" id="MobiDB-lite"/>
    </source>
</evidence>
<feature type="compositionally biased region" description="Acidic residues" evidence="1">
    <location>
        <begin position="209"/>
        <end position="224"/>
    </location>
</feature>
<feature type="compositionally biased region" description="Polar residues" evidence="1">
    <location>
        <begin position="109"/>
        <end position="121"/>
    </location>
</feature>